<keyword evidence="1 3" id="KW-0479">Metal-binding</keyword>
<dbReference type="SUPFAM" id="SSF51197">
    <property type="entry name" value="Clavaminate synthase-like"/>
    <property type="match status" value="1"/>
</dbReference>
<dbReference type="InterPro" id="IPR027443">
    <property type="entry name" value="IPNS-like_sf"/>
</dbReference>
<dbReference type="EMBL" id="JAQIZT010000001">
    <property type="protein sequence ID" value="KAJ7013150.1"/>
    <property type="molecule type" value="Genomic_DNA"/>
</dbReference>
<keyword evidence="7" id="KW-1185">Reference proteome</keyword>
<dbReference type="PANTHER" id="PTHR47990">
    <property type="entry name" value="2-OXOGLUTARATE (2OG) AND FE(II)-DEPENDENT OXYGENASE SUPERFAMILY PROTEIN-RELATED"/>
    <property type="match status" value="1"/>
</dbReference>
<dbReference type="InterPro" id="IPR050231">
    <property type="entry name" value="Iron_ascorbate_oxido_reductase"/>
</dbReference>
<evidence type="ECO:0000256" key="4">
    <source>
        <dbReference type="SAM" id="MobiDB-lite"/>
    </source>
</evidence>
<dbReference type="GO" id="GO:0046872">
    <property type="term" value="F:metal ion binding"/>
    <property type="evidence" value="ECO:0007669"/>
    <property type="project" value="UniProtKB-KW"/>
</dbReference>
<dbReference type="InterPro" id="IPR026992">
    <property type="entry name" value="DIOX_N"/>
</dbReference>
<dbReference type="AlphaFoldDB" id="A0AAD6RRH1"/>
<organism evidence="6 7">
    <name type="scientific">Populus alba x Populus x berolinensis</name>
    <dbReference type="NCBI Taxonomy" id="444605"/>
    <lineage>
        <taxon>Eukaryota</taxon>
        <taxon>Viridiplantae</taxon>
        <taxon>Streptophyta</taxon>
        <taxon>Embryophyta</taxon>
        <taxon>Tracheophyta</taxon>
        <taxon>Spermatophyta</taxon>
        <taxon>Magnoliopsida</taxon>
        <taxon>eudicotyledons</taxon>
        <taxon>Gunneridae</taxon>
        <taxon>Pentapetalae</taxon>
        <taxon>rosids</taxon>
        <taxon>fabids</taxon>
        <taxon>Malpighiales</taxon>
        <taxon>Salicaceae</taxon>
        <taxon>Saliceae</taxon>
        <taxon>Populus</taxon>
    </lineage>
</organism>
<gene>
    <name evidence="6" type="ORF">NC653_003002</name>
</gene>
<dbReference type="Pfam" id="PF03171">
    <property type="entry name" value="2OG-FeII_Oxy"/>
    <property type="match status" value="1"/>
</dbReference>
<dbReference type="InterPro" id="IPR005123">
    <property type="entry name" value="Oxoglu/Fe-dep_dioxygenase_dom"/>
</dbReference>
<name>A0AAD6RRH1_9ROSI</name>
<dbReference type="PROSITE" id="PS51471">
    <property type="entry name" value="FE2OG_OXY"/>
    <property type="match status" value="1"/>
</dbReference>
<protein>
    <submittedName>
        <fullName evidence="6">Gibberellin 2-beta-dioxygenase 8</fullName>
    </submittedName>
</protein>
<comment type="similarity">
    <text evidence="3">Belongs to the iron/ascorbate-dependent oxidoreductase family.</text>
</comment>
<dbReference type="InterPro" id="IPR044861">
    <property type="entry name" value="IPNS-like_FE2OG_OXY"/>
</dbReference>
<proteinExistence type="inferred from homology"/>
<evidence type="ECO:0000256" key="2">
    <source>
        <dbReference type="ARBA" id="ARBA00023004"/>
    </source>
</evidence>
<evidence type="ECO:0000256" key="3">
    <source>
        <dbReference type="RuleBase" id="RU003682"/>
    </source>
</evidence>
<evidence type="ECO:0000313" key="6">
    <source>
        <dbReference type="EMBL" id="KAJ7013150.1"/>
    </source>
</evidence>
<dbReference type="Gene3D" id="2.60.120.330">
    <property type="entry name" value="B-lactam Antibiotic, Isopenicillin N Synthase, Chain"/>
    <property type="match status" value="1"/>
</dbReference>
<comment type="caution">
    <text evidence="6">The sequence shown here is derived from an EMBL/GenBank/DDBJ whole genome shotgun (WGS) entry which is preliminary data.</text>
</comment>
<accession>A0AAD6RRH1</accession>
<dbReference type="GO" id="GO:0016491">
    <property type="term" value="F:oxidoreductase activity"/>
    <property type="evidence" value="ECO:0007669"/>
    <property type="project" value="UniProtKB-KW"/>
</dbReference>
<sequence>MPQANLGSHPPESCHGRNAAGNVDRDDTIQHKMQDFDPCLDLDKLGERPEKSSMSEILNLKSYPPVFRQQYIGIQQNSGLDDTTKQIQEVVNDDTIPVLDLQCLDLGKLQEACEDWGLFRLVNHGIPLTLMSQLRDHSRNLFSLTFESKQELFTNPLSYFWGTTALTPTGAALSIGPQNINWVEGLNIPLSQLSLFQKENETLGSFRALLEEYGRHLERLATTMFGAMAKNLHLDPELSKTYISESTGFVRVYRYPQCSMENEAWGIKVHTDSSVLSILNQDQVGGLQVLKDDNWLQVEPIPDTLVFNLGDMMQTLGFKVGLERFKVAG</sequence>
<dbReference type="Pfam" id="PF14226">
    <property type="entry name" value="DIOX_N"/>
    <property type="match status" value="1"/>
</dbReference>
<keyword evidence="2 3" id="KW-0408">Iron</keyword>
<dbReference type="Proteomes" id="UP001164929">
    <property type="component" value="Chromosome 1"/>
</dbReference>
<evidence type="ECO:0000256" key="1">
    <source>
        <dbReference type="ARBA" id="ARBA00022723"/>
    </source>
</evidence>
<evidence type="ECO:0000259" key="5">
    <source>
        <dbReference type="PROSITE" id="PS51471"/>
    </source>
</evidence>
<reference evidence="6 7" key="1">
    <citation type="journal article" date="2023" name="Mol. Ecol. Resour.">
        <title>Chromosome-level genome assembly of a triploid poplar Populus alba 'Berolinensis'.</title>
        <authorList>
            <person name="Chen S."/>
            <person name="Yu Y."/>
            <person name="Wang X."/>
            <person name="Wang S."/>
            <person name="Zhang T."/>
            <person name="Zhou Y."/>
            <person name="He R."/>
            <person name="Meng N."/>
            <person name="Wang Y."/>
            <person name="Liu W."/>
            <person name="Liu Z."/>
            <person name="Liu J."/>
            <person name="Guo Q."/>
            <person name="Huang H."/>
            <person name="Sederoff R.R."/>
            <person name="Wang G."/>
            <person name="Qu G."/>
            <person name="Chen S."/>
        </authorList>
    </citation>
    <scope>NUCLEOTIDE SEQUENCE [LARGE SCALE GENOMIC DNA]</scope>
    <source>
        <strain evidence="6">SC-2020</strain>
    </source>
</reference>
<evidence type="ECO:0000313" key="7">
    <source>
        <dbReference type="Proteomes" id="UP001164929"/>
    </source>
</evidence>
<feature type="region of interest" description="Disordered" evidence="4">
    <location>
        <begin position="1"/>
        <end position="23"/>
    </location>
</feature>
<feature type="domain" description="Fe2OG dioxygenase" evidence="5">
    <location>
        <begin position="246"/>
        <end position="329"/>
    </location>
</feature>
<keyword evidence="3" id="KW-0560">Oxidoreductase</keyword>